<name>A0A6A4VTG6_AMPAM</name>
<evidence type="ECO:0000256" key="3">
    <source>
        <dbReference type="SAM" id="MobiDB-lite"/>
    </source>
</evidence>
<dbReference type="InterPro" id="IPR000504">
    <property type="entry name" value="RRM_dom"/>
</dbReference>
<dbReference type="PANTHER" id="PTHR23140">
    <property type="entry name" value="RNA PROCESSING PROTEIN LD23810P"/>
    <property type="match status" value="1"/>
</dbReference>
<evidence type="ECO:0000256" key="2">
    <source>
        <dbReference type="PROSITE-ProRule" id="PRU00176"/>
    </source>
</evidence>
<dbReference type="AlphaFoldDB" id="A0A6A4VTG6"/>
<dbReference type="EMBL" id="VIIS01001708">
    <property type="protein sequence ID" value="KAF0294032.1"/>
    <property type="molecule type" value="Genomic_DNA"/>
</dbReference>
<organism evidence="5 6">
    <name type="scientific">Amphibalanus amphitrite</name>
    <name type="common">Striped barnacle</name>
    <name type="synonym">Balanus amphitrite</name>
    <dbReference type="NCBI Taxonomy" id="1232801"/>
    <lineage>
        <taxon>Eukaryota</taxon>
        <taxon>Metazoa</taxon>
        <taxon>Ecdysozoa</taxon>
        <taxon>Arthropoda</taxon>
        <taxon>Crustacea</taxon>
        <taxon>Multicrustacea</taxon>
        <taxon>Cirripedia</taxon>
        <taxon>Thoracica</taxon>
        <taxon>Thoracicalcarea</taxon>
        <taxon>Balanomorpha</taxon>
        <taxon>Balanoidea</taxon>
        <taxon>Balanidae</taxon>
        <taxon>Amphibalaninae</taxon>
        <taxon>Amphibalanus</taxon>
    </lineage>
</organism>
<gene>
    <name evidence="5" type="primary">U2surp</name>
    <name evidence="5" type="ORF">FJT64_008245</name>
</gene>
<feature type="compositionally biased region" description="Basic and acidic residues" evidence="3">
    <location>
        <begin position="296"/>
        <end position="311"/>
    </location>
</feature>
<dbReference type="FunFam" id="3.30.70.330:FF:000177">
    <property type="entry name" value="U2 snRNP-associated SURP motif-containing protein-like isoform X2"/>
    <property type="match status" value="1"/>
</dbReference>
<dbReference type="Pfam" id="PF00076">
    <property type="entry name" value="RRM_1"/>
    <property type="match status" value="1"/>
</dbReference>
<evidence type="ECO:0000313" key="6">
    <source>
        <dbReference type="Proteomes" id="UP000440578"/>
    </source>
</evidence>
<feature type="region of interest" description="Disordered" evidence="3">
    <location>
        <begin position="277"/>
        <end position="334"/>
    </location>
</feature>
<feature type="region of interest" description="Disordered" evidence="3">
    <location>
        <begin position="60"/>
        <end position="90"/>
    </location>
</feature>
<proteinExistence type="predicted"/>
<feature type="region of interest" description="Disordered" evidence="3">
    <location>
        <begin position="1"/>
        <end position="25"/>
    </location>
</feature>
<dbReference type="SMART" id="SM00360">
    <property type="entry name" value="RRM"/>
    <property type="match status" value="1"/>
</dbReference>
<reference evidence="5 6" key="1">
    <citation type="submission" date="2019-07" db="EMBL/GenBank/DDBJ databases">
        <title>Draft genome assembly of a fouling barnacle, Amphibalanus amphitrite (Darwin, 1854): The first reference genome for Thecostraca.</title>
        <authorList>
            <person name="Kim W."/>
        </authorList>
    </citation>
    <scope>NUCLEOTIDE SEQUENCE [LARGE SCALE GENOMIC DNA]</scope>
    <source>
        <strain evidence="5">SNU_AA5</strain>
        <tissue evidence="5">Soma without cirri and trophi</tissue>
    </source>
</reference>
<feature type="compositionally biased region" description="Basic and acidic residues" evidence="3">
    <location>
        <begin position="79"/>
        <end position="90"/>
    </location>
</feature>
<sequence>MASFPKRGLSKKDFDDKKKKHEQEKEAAKAFEEFVQTFDEDPATSKGKVWVKAGTFNAGTREETTKEKGQLYKPTSKFEVPERKQPSPELITRSRIELPSKLVRRKDGKKKSNLELFKEELKRIQEEREERHRLKEQMKEASSSGRVSRFDTPELPPITPSPLSLDVPNPYGSFDSGDPSTTNLYLGNLSPKLSEQRLMEIFGRYGPLASIKIMWPRNDEERLRGRNCGFVAFMTRRDAEAALEDLSGKDVEGYEMKLGWGKGVPIPPQPIYIPPALIEVSKPPPPSGLPFNAQPRKKDRDKLPMSDRLPEDPVAMQQFNKVTEPGQPAPNTPG</sequence>
<evidence type="ECO:0000313" key="5">
    <source>
        <dbReference type="EMBL" id="KAF0294032.1"/>
    </source>
</evidence>
<dbReference type="InterPro" id="IPR035009">
    <property type="entry name" value="SR140_RRM"/>
</dbReference>
<feature type="compositionally biased region" description="Basic and acidic residues" evidence="3">
    <location>
        <begin position="60"/>
        <end position="70"/>
    </location>
</feature>
<protein>
    <submittedName>
        <fullName evidence="5">U2 snRNP-associated SURP motif-containing protein</fullName>
    </submittedName>
</protein>
<dbReference type="PROSITE" id="PS50102">
    <property type="entry name" value="RRM"/>
    <property type="match status" value="1"/>
</dbReference>
<dbReference type="InterPro" id="IPR012677">
    <property type="entry name" value="Nucleotide-bd_a/b_plait_sf"/>
</dbReference>
<dbReference type="GO" id="GO:0005634">
    <property type="term" value="C:nucleus"/>
    <property type="evidence" value="ECO:0007669"/>
    <property type="project" value="TreeGrafter"/>
</dbReference>
<feature type="compositionally biased region" description="Basic and acidic residues" evidence="3">
    <location>
        <begin position="128"/>
        <end position="139"/>
    </location>
</feature>
<feature type="region of interest" description="Disordered" evidence="3">
    <location>
        <begin position="128"/>
        <end position="166"/>
    </location>
</feature>
<comment type="caution">
    <text evidence="5">The sequence shown here is derived from an EMBL/GenBank/DDBJ whole genome shotgun (WGS) entry which is preliminary data.</text>
</comment>
<dbReference type="Proteomes" id="UP000440578">
    <property type="component" value="Unassembled WGS sequence"/>
</dbReference>
<feature type="compositionally biased region" description="Basic and acidic residues" evidence="3">
    <location>
        <begin position="10"/>
        <end position="25"/>
    </location>
</feature>
<dbReference type="SUPFAM" id="SSF54928">
    <property type="entry name" value="RNA-binding domain, RBD"/>
    <property type="match status" value="1"/>
</dbReference>
<evidence type="ECO:0000256" key="1">
    <source>
        <dbReference type="ARBA" id="ARBA00022884"/>
    </source>
</evidence>
<dbReference type="InterPro" id="IPR051485">
    <property type="entry name" value="SR-CTD_assoc_factor"/>
</dbReference>
<evidence type="ECO:0000259" key="4">
    <source>
        <dbReference type="PROSITE" id="PS50102"/>
    </source>
</evidence>
<feature type="domain" description="RRM" evidence="4">
    <location>
        <begin position="182"/>
        <end position="263"/>
    </location>
</feature>
<dbReference type="GO" id="GO:0003723">
    <property type="term" value="F:RNA binding"/>
    <property type="evidence" value="ECO:0007669"/>
    <property type="project" value="UniProtKB-UniRule"/>
</dbReference>
<dbReference type="OrthoDB" id="377209at2759"/>
<keyword evidence="6" id="KW-1185">Reference proteome</keyword>
<dbReference type="PANTHER" id="PTHR23140:SF0">
    <property type="entry name" value="U2 SNRNP-ASSOCIATED SURP MOTIF-CONTAINING PROTEIN"/>
    <property type="match status" value="1"/>
</dbReference>
<accession>A0A6A4VTG6</accession>
<dbReference type="CDD" id="cd12223">
    <property type="entry name" value="RRM_SR140"/>
    <property type="match status" value="1"/>
</dbReference>
<keyword evidence="1 2" id="KW-0694">RNA-binding</keyword>
<dbReference type="Gene3D" id="3.30.70.330">
    <property type="match status" value="1"/>
</dbReference>
<dbReference type="InterPro" id="IPR035979">
    <property type="entry name" value="RBD_domain_sf"/>
</dbReference>